<evidence type="ECO:0000313" key="2">
    <source>
        <dbReference type="EMBL" id="CAI2374739.1"/>
    </source>
</evidence>
<evidence type="ECO:0000313" key="3">
    <source>
        <dbReference type="Proteomes" id="UP001295684"/>
    </source>
</evidence>
<keyword evidence="1" id="KW-0812">Transmembrane</keyword>
<gene>
    <name evidence="2" type="ORF">ECRASSUSDP1_LOCUS16096</name>
</gene>
<keyword evidence="1" id="KW-0472">Membrane</keyword>
<evidence type="ECO:0000256" key="1">
    <source>
        <dbReference type="SAM" id="Phobius"/>
    </source>
</evidence>
<reference evidence="2" key="1">
    <citation type="submission" date="2023-07" db="EMBL/GenBank/DDBJ databases">
        <authorList>
            <consortium name="AG Swart"/>
            <person name="Singh M."/>
            <person name="Singh A."/>
            <person name="Seah K."/>
            <person name="Emmerich C."/>
        </authorList>
    </citation>
    <scope>NUCLEOTIDE SEQUENCE</scope>
    <source>
        <strain evidence="2">DP1</strain>
    </source>
</reference>
<feature type="transmembrane region" description="Helical" evidence="1">
    <location>
        <begin position="239"/>
        <end position="262"/>
    </location>
</feature>
<feature type="transmembrane region" description="Helical" evidence="1">
    <location>
        <begin position="111"/>
        <end position="132"/>
    </location>
</feature>
<feature type="transmembrane region" description="Helical" evidence="1">
    <location>
        <begin position="77"/>
        <end position="99"/>
    </location>
</feature>
<feature type="transmembrane region" description="Helical" evidence="1">
    <location>
        <begin position="152"/>
        <end position="174"/>
    </location>
</feature>
<comment type="caution">
    <text evidence="2">The sequence shown here is derived from an EMBL/GenBank/DDBJ whole genome shotgun (WGS) entry which is preliminary data.</text>
</comment>
<feature type="transmembrane region" description="Helical" evidence="1">
    <location>
        <begin position="6"/>
        <end position="23"/>
    </location>
</feature>
<dbReference type="Proteomes" id="UP001295684">
    <property type="component" value="Unassembled WGS sequence"/>
</dbReference>
<proteinExistence type="predicted"/>
<organism evidence="2 3">
    <name type="scientific">Euplotes crassus</name>
    <dbReference type="NCBI Taxonomy" id="5936"/>
    <lineage>
        <taxon>Eukaryota</taxon>
        <taxon>Sar</taxon>
        <taxon>Alveolata</taxon>
        <taxon>Ciliophora</taxon>
        <taxon>Intramacronucleata</taxon>
        <taxon>Spirotrichea</taxon>
        <taxon>Hypotrichia</taxon>
        <taxon>Euplotida</taxon>
        <taxon>Euplotidae</taxon>
        <taxon>Moneuplotes</taxon>
    </lineage>
</organism>
<protein>
    <recommendedName>
        <fullName evidence="4">THH1/TOM1/TOM3 domain-containing protein</fullName>
    </recommendedName>
</protein>
<accession>A0AAD1XLC8</accession>
<dbReference type="EMBL" id="CAMPGE010016163">
    <property type="protein sequence ID" value="CAI2374739.1"/>
    <property type="molecule type" value="Genomic_DNA"/>
</dbReference>
<feature type="transmembrane region" description="Helical" evidence="1">
    <location>
        <begin position="195"/>
        <end position="219"/>
    </location>
</feature>
<feature type="transmembrane region" description="Helical" evidence="1">
    <location>
        <begin position="35"/>
        <end position="57"/>
    </location>
</feature>
<keyword evidence="3" id="KW-1185">Reference proteome</keyword>
<evidence type="ECO:0008006" key="4">
    <source>
        <dbReference type="Google" id="ProtNLM"/>
    </source>
</evidence>
<keyword evidence="1" id="KW-1133">Transmembrane helix</keyword>
<dbReference type="AlphaFoldDB" id="A0AAD1XLC8"/>
<name>A0AAD1XLC8_EUPCR</name>
<sequence length="315" mass="37155">MVIYSSVGVLTLLFQLWYFTKYLRIYGVKHRLTCLFMFFLTLSILCDIAYGVSQVYFKRYDDCIKYTRPCLNYWAYWLNYLMYLNTIIVLSFTYVLQIFKLQNVRRRRMAYKLIIWAVMLILLAALTIAFVIDGLNTCEKNPNHVVMVTPMILILTGAYMVVGGFFTVILFIFYKTLKKRDINTHGIKLSNKIKWRLIISALVIFIAFEVRSSMVLALSKKDFFAKWKEDSLTNNKLGFIFYNFCYYCFLSLIPTMIQIYLIKLSLSTTPKVSVWLTDNYGQGEFLIPRDFDFSDSYQFESHYSIDPRHLNSNTS</sequence>